<comment type="caution">
    <text evidence="9">Lacks conserved residue(s) required for the propagation of feature annotation.</text>
</comment>
<dbReference type="AlphaFoldDB" id="A0A423PXQ3"/>
<dbReference type="SUPFAM" id="SSF52972">
    <property type="entry name" value="ITPase-like"/>
    <property type="match status" value="1"/>
</dbReference>
<dbReference type="PIRSF" id="PIRSF006305">
    <property type="entry name" value="Maf"/>
    <property type="match status" value="1"/>
</dbReference>
<dbReference type="PANTHER" id="PTHR43213:SF10">
    <property type="entry name" value="7-METHYL-GTP PYROPHOSPHATASE"/>
    <property type="match status" value="1"/>
</dbReference>
<feature type="site" description="Important for substrate specificity" evidence="9">
    <location>
        <position position="16"/>
    </location>
</feature>
<comment type="subcellular location">
    <subcellularLocation>
        <location evidence="1 9">Cytoplasm</location>
    </subcellularLocation>
</comment>
<dbReference type="GO" id="GO:0009117">
    <property type="term" value="P:nucleotide metabolic process"/>
    <property type="evidence" value="ECO:0007669"/>
    <property type="project" value="UniProtKB-KW"/>
</dbReference>
<evidence type="ECO:0000256" key="6">
    <source>
        <dbReference type="ARBA" id="ARBA00053369"/>
    </source>
</evidence>
<dbReference type="InterPro" id="IPR003697">
    <property type="entry name" value="Maf-like"/>
</dbReference>
<comment type="function">
    <text evidence="6 9">Nucleoside triphosphate pyrophosphatase that hydrolyzes 7-methyl-GTP (m(7)GTP). May have a dual role in cell division arrest and in preventing the incorporation of modified nucleotides into cellular nucleic acids.</text>
</comment>
<dbReference type="InterPro" id="IPR029001">
    <property type="entry name" value="ITPase-like_fam"/>
</dbReference>
<evidence type="ECO:0000256" key="3">
    <source>
        <dbReference type="ARBA" id="ARBA00022801"/>
    </source>
</evidence>
<name>A0A423PXQ3_9GAMM</name>
<evidence type="ECO:0000313" key="11">
    <source>
        <dbReference type="Proteomes" id="UP000283993"/>
    </source>
</evidence>
<keyword evidence="11" id="KW-1185">Reference proteome</keyword>
<dbReference type="EMBL" id="AYKH01000001">
    <property type="protein sequence ID" value="ROO30368.1"/>
    <property type="molecule type" value="Genomic_DNA"/>
</dbReference>
<reference evidence="10 11" key="1">
    <citation type="submission" date="2013-10" db="EMBL/GenBank/DDBJ databases">
        <title>Salinisphaera orenii MK-B5 Genome Sequencing.</title>
        <authorList>
            <person name="Lai Q."/>
            <person name="Li C."/>
            <person name="Shao Z."/>
        </authorList>
    </citation>
    <scope>NUCLEOTIDE SEQUENCE [LARGE SCALE GENOMIC DNA]</scope>
    <source>
        <strain evidence="10 11">MK-B5</strain>
    </source>
</reference>
<dbReference type="EC" id="3.6.1.-" evidence="9"/>
<evidence type="ECO:0000256" key="4">
    <source>
        <dbReference type="ARBA" id="ARBA00023080"/>
    </source>
</evidence>
<organism evidence="10 11">
    <name type="scientific">Salinisphaera orenii MK-B5</name>
    <dbReference type="NCBI Taxonomy" id="856730"/>
    <lineage>
        <taxon>Bacteria</taxon>
        <taxon>Pseudomonadati</taxon>
        <taxon>Pseudomonadota</taxon>
        <taxon>Gammaproteobacteria</taxon>
        <taxon>Salinisphaerales</taxon>
        <taxon>Salinisphaeraceae</taxon>
        <taxon>Salinisphaera</taxon>
    </lineage>
</organism>
<sequence>MAKDHPLLILASSSPWRRQLLRQLGVRFEATAPDVDETALPGEPPIDLARRLARAKAERVASMWPEAIVIGSDQVADVNGTILGKPGSRERAIEQLQQQSGQTVYFHTGLCVCAPGLDTPLLTVETVTTTFRELGDDEIRRYVAAEDVTATAGSIKSEGLGIALVESIQSRDPSTLVGLPLIALRHFLARVGIAVP</sequence>
<evidence type="ECO:0000256" key="8">
    <source>
        <dbReference type="ARBA" id="ARBA00068163"/>
    </source>
</evidence>
<evidence type="ECO:0000256" key="9">
    <source>
        <dbReference type="HAMAP-Rule" id="MF_00528"/>
    </source>
</evidence>
<dbReference type="HAMAP" id="MF_00528">
    <property type="entry name" value="Maf"/>
    <property type="match status" value="1"/>
</dbReference>
<comment type="similarity">
    <text evidence="7 9">Belongs to the Maf family. YceF subfamily.</text>
</comment>
<dbReference type="Proteomes" id="UP000283993">
    <property type="component" value="Unassembled WGS sequence"/>
</dbReference>
<dbReference type="GO" id="GO:0005737">
    <property type="term" value="C:cytoplasm"/>
    <property type="evidence" value="ECO:0007669"/>
    <property type="project" value="UniProtKB-SubCell"/>
</dbReference>
<dbReference type="NCBIfam" id="TIGR00172">
    <property type="entry name" value="maf"/>
    <property type="match status" value="1"/>
</dbReference>
<evidence type="ECO:0000313" key="10">
    <source>
        <dbReference type="EMBL" id="ROO30368.1"/>
    </source>
</evidence>
<keyword evidence="3 9" id="KW-0378">Hydrolase</keyword>
<evidence type="ECO:0000256" key="7">
    <source>
        <dbReference type="ARBA" id="ARBA00060749"/>
    </source>
</evidence>
<gene>
    <name evidence="10" type="ORF">SAOR_00530</name>
</gene>
<feature type="active site" description="Proton acceptor" evidence="9">
    <location>
        <position position="73"/>
    </location>
</feature>
<keyword evidence="2 9" id="KW-0963">Cytoplasm</keyword>
<accession>A0A423PXQ3</accession>
<evidence type="ECO:0000256" key="1">
    <source>
        <dbReference type="ARBA" id="ARBA00004496"/>
    </source>
</evidence>
<dbReference type="Gene3D" id="3.90.950.10">
    <property type="match status" value="1"/>
</dbReference>
<proteinExistence type="inferred from homology"/>
<dbReference type="GO" id="GO:0047429">
    <property type="term" value="F:nucleoside triphosphate diphosphatase activity"/>
    <property type="evidence" value="ECO:0007669"/>
    <property type="project" value="InterPro"/>
</dbReference>
<dbReference type="RefSeq" id="WP_123629750.1">
    <property type="nucleotide sequence ID" value="NZ_AYKH01000001.1"/>
</dbReference>
<keyword evidence="4 9" id="KW-0546">Nucleotide metabolism</keyword>
<comment type="cofactor">
    <cofactor evidence="9">
        <name>a divalent metal cation</name>
        <dbReference type="ChEBI" id="CHEBI:60240"/>
    </cofactor>
</comment>
<dbReference type="CDD" id="cd00555">
    <property type="entry name" value="Maf"/>
    <property type="match status" value="1"/>
</dbReference>
<protein>
    <recommendedName>
        <fullName evidence="8 9">7-methyl-GTP pyrophosphatase</fullName>
        <shortName evidence="9">m(7)GTP pyrophosphatase</shortName>
        <ecNumber evidence="9">3.6.1.-</ecNumber>
    </recommendedName>
</protein>
<feature type="site" description="Important for substrate specificity" evidence="9">
    <location>
        <position position="74"/>
    </location>
</feature>
<dbReference type="FunFam" id="3.90.950.10:FF:000005">
    <property type="entry name" value="7-methyl-GTP pyrophosphatase"/>
    <property type="match status" value="1"/>
</dbReference>
<comment type="catalytic activity">
    <reaction evidence="5 9">
        <text>N(7)-methyl-GTP + H2O = N(7)-methyl-GMP + diphosphate + H(+)</text>
        <dbReference type="Rhea" id="RHEA:58744"/>
        <dbReference type="ChEBI" id="CHEBI:15377"/>
        <dbReference type="ChEBI" id="CHEBI:15378"/>
        <dbReference type="ChEBI" id="CHEBI:33019"/>
        <dbReference type="ChEBI" id="CHEBI:58285"/>
        <dbReference type="ChEBI" id="CHEBI:87133"/>
    </reaction>
</comment>
<dbReference type="Pfam" id="PF02545">
    <property type="entry name" value="Maf"/>
    <property type="match status" value="1"/>
</dbReference>
<evidence type="ECO:0000256" key="2">
    <source>
        <dbReference type="ARBA" id="ARBA00022490"/>
    </source>
</evidence>
<dbReference type="PANTHER" id="PTHR43213">
    <property type="entry name" value="BIFUNCTIONAL DTTP/UTP PYROPHOSPHATASE/METHYLTRANSFERASE PROTEIN-RELATED"/>
    <property type="match status" value="1"/>
</dbReference>
<evidence type="ECO:0000256" key="5">
    <source>
        <dbReference type="ARBA" id="ARBA00050213"/>
    </source>
</evidence>
<comment type="caution">
    <text evidence="10">The sequence shown here is derived from an EMBL/GenBank/DDBJ whole genome shotgun (WGS) entry which is preliminary data.</text>
</comment>
<feature type="site" description="Important for substrate specificity" evidence="9">
    <location>
        <position position="158"/>
    </location>
</feature>